<feature type="region of interest" description="Disordered" evidence="3">
    <location>
        <begin position="1"/>
        <end position="35"/>
    </location>
</feature>
<dbReference type="Gene3D" id="2.30.30.40">
    <property type="entry name" value="SH3 Domains"/>
    <property type="match status" value="1"/>
</dbReference>
<proteinExistence type="predicted"/>
<dbReference type="InterPro" id="IPR036028">
    <property type="entry name" value="SH3-like_dom_sf"/>
</dbReference>
<evidence type="ECO:0000256" key="3">
    <source>
        <dbReference type="SAM" id="MobiDB-lite"/>
    </source>
</evidence>
<keyword evidence="6" id="KW-1185">Reference proteome</keyword>
<organism evidence="5 6">
    <name type="scientific">Tortispora caseinolytica NRRL Y-17796</name>
    <dbReference type="NCBI Taxonomy" id="767744"/>
    <lineage>
        <taxon>Eukaryota</taxon>
        <taxon>Fungi</taxon>
        <taxon>Dikarya</taxon>
        <taxon>Ascomycota</taxon>
        <taxon>Saccharomycotina</taxon>
        <taxon>Trigonopsidomycetes</taxon>
        <taxon>Trigonopsidales</taxon>
        <taxon>Trigonopsidaceae</taxon>
        <taxon>Tortispora</taxon>
    </lineage>
</organism>
<evidence type="ECO:0000256" key="1">
    <source>
        <dbReference type="ARBA" id="ARBA00022443"/>
    </source>
</evidence>
<dbReference type="PROSITE" id="PS50002">
    <property type="entry name" value="SH3"/>
    <property type="match status" value="1"/>
</dbReference>
<dbReference type="Proteomes" id="UP000095023">
    <property type="component" value="Unassembled WGS sequence"/>
</dbReference>
<dbReference type="SMART" id="SM00326">
    <property type="entry name" value="SH3"/>
    <property type="match status" value="1"/>
</dbReference>
<dbReference type="OrthoDB" id="19092at2759"/>
<keyword evidence="1 2" id="KW-0728">SH3 domain</keyword>
<dbReference type="SUPFAM" id="SSF50044">
    <property type="entry name" value="SH3-domain"/>
    <property type="match status" value="1"/>
</dbReference>
<reference evidence="6" key="1">
    <citation type="submission" date="2016-02" db="EMBL/GenBank/DDBJ databases">
        <title>Comparative genomics of biotechnologically important yeasts.</title>
        <authorList>
            <consortium name="DOE Joint Genome Institute"/>
            <person name="Riley R."/>
            <person name="Haridas S."/>
            <person name="Wolfe K.H."/>
            <person name="Lopes M.R."/>
            <person name="Hittinger C.T."/>
            <person name="Goker M."/>
            <person name="Salamov A."/>
            <person name="Wisecaver J."/>
            <person name="Long T.M."/>
            <person name="Aerts A.L."/>
            <person name="Barry K."/>
            <person name="Choi C."/>
            <person name="Clum A."/>
            <person name="Coughlan A.Y."/>
            <person name="Deshpande S."/>
            <person name="Douglass A.P."/>
            <person name="Hanson S.J."/>
            <person name="Klenk H.-P."/>
            <person name="Labutti K."/>
            <person name="Lapidus A."/>
            <person name="Lindquist E."/>
            <person name="Lipzen A."/>
            <person name="Meier-Kolthoff J.P."/>
            <person name="Ohm R.A."/>
            <person name="Otillar R.P."/>
            <person name="Pangilinan J."/>
            <person name="Peng Y."/>
            <person name="Rokas A."/>
            <person name="Rosa C.A."/>
            <person name="Scheuner C."/>
            <person name="Sibirny A.A."/>
            <person name="Slot J.C."/>
            <person name="Stielow J.B."/>
            <person name="Sun H."/>
            <person name="Kurtzman C.P."/>
            <person name="Blackwell M."/>
            <person name="Jeffries T.W."/>
            <person name="Grigoriev I.V."/>
        </authorList>
    </citation>
    <scope>NUCLEOTIDE SEQUENCE [LARGE SCALE GENOMIC DNA]</scope>
    <source>
        <strain evidence="6">NRRL Y-17796</strain>
    </source>
</reference>
<dbReference type="AlphaFoldDB" id="A0A1E4T9Y9"/>
<feature type="region of interest" description="Disordered" evidence="3">
    <location>
        <begin position="95"/>
        <end position="123"/>
    </location>
</feature>
<dbReference type="EMBL" id="KV453843">
    <property type="protein sequence ID" value="ODV88559.1"/>
    <property type="molecule type" value="Genomic_DNA"/>
</dbReference>
<evidence type="ECO:0000313" key="6">
    <source>
        <dbReference type="Proteomes" id="UP000095023"/>
    </source>
</evidence>
<dbReference type="InterPro" id="IPR001452">
    <property type="entry name" value="SH3_domain"/>
</dbReference>
<evidence type="ECO:0000259" key="4">
    <source>
        <dbReference type="PROSITE" id="PS50002"/>
    </source>
</evidence>
<dbReference type="Pfam" id="PF00018">
    <property type="entry name" value="SH3_1"/>
    <property type="match status" value="1"/>
</dbReference>
<evidence type="ECO:0000256" key="2">
    <source>
        <dbReference type="PROSITE-ProRule" id="PRU00192"/>
    </source>
</evidence>
<feature type="domain" description="SH3" evidence="4">
    <location>
        <begin position="135"/>
        <end position="196"/>
    </location>
</feature>
<protein>
    <recommendedName>
        <fullName evidence="4">SH3 domain-containing protein</fullName>
    </recommendedName>
</protein>
<feature type="compositionally biased region" description="Low complexity" evidence="3">
    <location>
        <begin position="21"/>
        <end position="35"/>
    </location>
</feature>
<name>A0A1E4T9Y9_9ASCO</name>
<evidence type="ECO:0000313" key="5">
    <source>
        <dbReference type="EMBL" id="ODV88559.1"/>
    </source>
</evidence>
<gene>
    <name evidence="5" type="ORF">CANCADRAFT_3201</name>
</gene>
<accession>A0A1E4T9Y9</accession>
<feature type="compositionally biased region" description="Basic and acidic residues" evidence="3">
    <location>
        <begin position="99"/>
        <end position="119"/>
    </location>
</feature>
<sequence length="196" mass="21758">MDSLLNVPPLPQSERHAGGQTATTPSRAAASAAITSSKPDELIYGQSRIPSAAPPFTSALQYTLVRDFAYPDSHRLHYGGQALKELQRMSETNILEGPPWHEDEDLRSPVRVEDSPREDPDADFNYEFSVTSPDEVHGKAVAMYDFVAEHENEMPLKQGQIVWISYRHGQGWLVAQDPQTGETGLVPEGYVQIEAR</sequence>